<dbReference type="AlphaFoldDB" id="A0A6A1V0H0"/>
<gene>
    <name evidence="2" type="ORF">CJ030_MR7G014297</name>
</gene>
<name>A0A6A1V0H0_9ROSI</name>
<sequence length="75" mass="8325">MNVKDMVTAHRQQIVNQGGSGNQKKKISGFNHTSYNKERPENGTTSRTERGASEVAIYAPQHTSRKDPNGNPERS</sequence>
<comment type="caution">
    <text evidence="2">The sequence shown here is derived from an EMBL/GenBank/DDBJ whole genome shotgun (WGS) entry which is preliminary data.</text>
</comment>
<protein>
    <submittedName>
        <fullName evidence="2">Uncharacterized protein</fullName>
    </submittedName>
</protein>
<proteinExistence type="predicted"/>
<evidence type="ECO:0000313" key="3">
    <source>
        <dbReference type="Proteomes" id="UP000516437"/>
    </source>
</evidence>
<feature type="compositionally biased region" description="Basic and acidic residues" evidence="1">
    <location>
        <begin position="35"/>
        <end position="52"/>
    </location>
</feature>
<reference evidence="2 3" key="1">
    <citation type="journal article" date="2019" name="Plant Biotechnol. J.">
        <title>The red bayberry genome and genetic basis of sex determination.</title>
        <authorList>
            <person name="Jia H.M."/>
            <person name="Jia H.J."/>
            <person name="Cai Q.L."/>
            <person name="Wang Y."/>
            <person name="Zhao H.B."/>
            <person name="Yang W.F."/>
            <person name="Wang G.Y."/>
            <person name="Li Y.H."/>
            <person name="Zhan D.L."/>
            <person name="Shen Y.T."/>
            <person name="Niu Q.F."/>
            <person name="Chang L."/>
            <person name="Qiu J."/>
            <person name="Zhao L."/>
            <person name="Xie H.B."/>
            <person name="Fu W.Y."/>
            <person name="Jin J."/>
            <person name="Li X.W."/>
            <person name="Jiao Y."/>
            <person name="Zhou C.C."/>
            <person name="Tu T."/>
            <person name="Chai C.Y."/>
            <person name="Gao J.L."/>
            <person name="Fan L.J."/>
            <person name="van de Weg E."/>
            <person name="Wang J.Y."/>
            <person name="Gao Z.S."/>
        </authorList>
    </citation>
    <scope>NUCLEOTIDE SEQUENCE [LARGE SCALE GENOMIC DNA]</scope>
    <source>
        <tissue evidence="2">Leaves</tissue>
    </source>
</reference>
<feature type="compositionally biased region" description="Basic and acidic residues" evidence="1">
    <location>
        <begin position="64"/>
        <end position="75"/>
    </location>
</feature>
<feature type="region of interest" description="Disordered" evidence="1">
    <location>
        <begin position="1"/>
        <end position="75"/>
    </location>
</feature>
<dbReference type="EMBL" id="RXIC02000025">
    <property type="protein sequence ID" value="KAB1206152.1"/>
    <property type="molecule type" value="Genomic_DNA"/>
</dbReference>
<evidence type="ECO:0000256" key="1">
    <source>
        <dbReference type="SAM" id="MobiDB-lite"/>
    </source>
</evidence>
<organism evidence="2 3">
    <name type="scientific">Morella rubra</name>
    <name type="common">Chinese bayberry</name>
    <dbReference type="NCBI Taxonomy" id="262757"/>
    <lineage>
        <taxon>Eukaryota</taxon>
        <taxon>Viridiplantae</taxon>
        <taxon>Streptophyta</taxon>
        <taxon>Embryophyta</taxon>
        <taxon>Tracheophyta</taxon>
        <taxon>Spermatophyta</taxon>
        <taxon>Magnoliopsida</taxon>
        <taxon>eudicotyledons</taxon>
        <taxon>Gunneridae</taxon>
        <taxon>Pentapetalae</taxon>
        <taxon>rosids</taxon>
        <taxon>fabids</taxon>
        <taxon>Fagales</taxon>
        <taxon>Myricaceae</taxon>
        <taxon>Morella</taxon>
    </lineage>
</organism>
<evidence type="ECO:0000313" key="2">
    <source>
        <dbReference type="EMBL" id="KAB1206152.1"/>
    </source>
</evidence>
<dbReference type="Proteomes" id="UP000516437">
    <property type="component" value="Chromosome 7"/>
</dbReference>
<keyword evidence="3" id="KW-1185">Reference proteome</keyword>
<accession>A0A6A1V0H0</accession>